<dbReference type="Proteomes" id="UP000738431">
    <property type="component" value="Chromosome"/>
</dbReference>
<gene>
    <name evidence="4" type="ORF">K1X11_011765</name>
</gene>
<evidence type="ECO:0000259" key="3">
    <source>
        <dbReference type="Pfam" id="PF07364"/>
    </source>
</evidence>
<evidence type="ECO:0000256" key="1">
    <source>
        <dbReference type="SAM" id="MobiDB-lite"/>
    </source>
</evidence>
<dbReference type="Pfam" id="PF07364">
    <property type="entry name" value="DUF1485"/>
    <property type="match status" value="1"/>
</dbReference>
<evidence type="ECO:0000313" key="4">
    <source>
        <dbReference type="EMBL" id="WRQ90087.1"/>
    </source>
</evidence>
<dbReference type="EMBL" id="CP139781">
    <property type="protein sequence ID" value="WRQ90087.1"/>
    <property type="molecule type" value="Genomic_DNA"/>
</dbReference>
<dbReference type="InterPro" id="IPR015995">
    <property type="entry name" value="MlrC_N"/>
</dbReference>
<name>A0ABZ1CEH3_9BACT</name>
<feature type="domain" description="Microcystin LR degradation protein MlrC N-terminal" evidence="3">
    <location>
        <begin position="27"/>
        <end position="313"/>
    </location>
</feature>
<proteinExistence type="predicted"/>
<evidence type="ECO:0000313" key="5">
    <source>
        <dbReference type="Proteomes" id="UP000738431"/>
    </source>
</evidence>
<protein>
    <submittedName>
        <fullName evidence="4">M81 family metallopeptidase</fullName>
    </submittedName>
</protein>
<dbReference type="InterPro" id="IPR010799">
    <property type="entry name" value="MlrC_C"/>
</dbReference>
<keyword evidence="5" id="KW-1185">Reference proteome</keyword>
<organism evidence="4 5">
    <name type="scientific">Actomonas aquatica</name>
    <dbReference type="NCBI Taxonomy" id="2866162"/>
    <lineage>
        <taxon>Bacteria</taxon>
        <taxon>Pseudomonadati</taxon>
        <taxon>Verrucomicrobiota</taxon>
        <taxon>Opitutia</taxon>
        <taxon>Opitutales</taxon>
        <taxon>Opitutaceae</taxon>
        <taxon>Actomonas</taxon>
    </lineage>
</organism>
<dbReference type="RefSeq" id="WP_324726167.1">
    <property type="nucleotide sequence ID" value="NZ_CP139781.1"/>
</dbReference>
<feature type="domain" description="Microcystin LR degradation protein MlrC C-terminal" evidence="2">
    <location>
        <begin position="326"/>
        <end position="506"/>
    </location>
</feature>
<accession>A0ABZ1CEH3</accession>
<sequence length="525" mass="56909">MPLPATRPSGRHRPKHPDLTPLPMSARVLFAGLFHETHTFLEERTAWRDFDVAMGEAIFAKRGDASPTDGFLEVADAAGWEVIPTIDARAMPSGMVEDAAFEDYWRAFEERAQPALAEGVDAIYLVLHGAMVTGRHRDAEGEFLSRLRSLSGAEAKPIFGVFDLHANFSFRMAKLTQGLVAYQENPHSDARAAAVRAAHLLERCLRDGTVPRMTVCQLPMVWPPPGTGTASSPMLELEQRAREWEQKVEGVWAANVVGGYAFADTGDTGVSLGIIHDGNDAGVRAVLREGAELAWALREQGCVEYQDVNDVLDAGLDGLKKPVLLVEPSDNIGGGAPGDGTGVLRALLRADVQNALVVINDPTSVEQLRAVNPGEPCSLCIGGKTSRLDEGPVAVEVILRSRSDGRFALEDKQSHLASMLGENIDMGPSAVVTTGGVTVLLTSRKTPPFDLGQLRSQGLEPQDFDVIGVKAAVAHRRAYDRLGGTSFWVETPGPCSSRLARFDWQHLRRPVFPLDPISHPHFSFL</sequence>
<reference evidence="4 5" key="1">
    <citation type="submission" date="2023-12" db="EMBL/GenBank/DDBJ databases">
        <title>Description of an unclassified Opitutus bacterium of Verrucomicrobiota.</title>
        <authorList>
            <person name="Zhang D.-F."/>
        </authorList>
    </citation>
    <scope>NUCLEOTIDE SEQUENCE [LARGE SCALE GENOMIC DNA]</scope>
    <source>
        <strain evidence="4 5">WL0086</strain>
    </source>
</reference>
<dbReference type="Pfam" id="PF07171">
    <property type="entry name" value="MlrC_C"/>
    <property type="match status" value="1"/>
</dbReference>
<evidence type="ECO:0000259" key="2">
    <source>
        <dbReference type="Pfam" id="PF07171"/>
    </source>
</evidence>
<feature type="region of interest" description="Disordered" evidence="1">
    <location>
        <begin position="1"/>
        <end position="20"/>
    </location>
</feature>